<evidence type="ECO:0000313" key="3">
    <source>
        <dbReference type="Proteomes" id="UP000502756"/>
    </source>
</evidence>
<feature type="domain" description="DUF4440" evidence="1">
    <location>
        <begin position="46"/>
        <end position="141"/>
    </location>
</feature>
<reference evidence="2 3" key="1">
    <citation type="submission" date="2020-05" db="EMBL/GenBank/DDBJ databases">
        <title>Genome sequencing of Spirosoma sp. TS118.</title>
        <authorList>
            <person name="Lee J.-H."/>
            <person name="Jeong S."/>
            <person name="Zhao L."/>
            <person name="Jung J.-H."/>
            <person name="Kim M.-K."/>
            <person name="Lim S."/>
        </authorList>
    </citation>
    <scope>NUCLEOTIDE SEQUENCE [LARGE SCALE GENOMIC DNA]</scope>
    <source>
        <strain evidence="2 3">TS118</strain>
    </source>
</reference>
<dbReference type="SUPFAM" id="SSF54427">
    <property type="entry name" value="NTF2-like"/>
    <property type="match status" value="1"/>
</dbReference>
<dbReference type="InterPro" id="IPR027843">
    <property type="entry name" value="DUF4440"/>
</dbReference>
<organism evidence="2 3">
    <name type="scientific">Spirosoma taeanense</name>
    <dbReference type="NCBI Taxonomy" id="2735870"/>
    <lineage>
        <taxon>Bacteria</taxon>
        <taxon>Pseudomonadati</taxon>
        <taxon>Bacteroidota</taxon>
        <taxon>Cytophagia</taxon>
        <taxon>Cytophagales</taxon>
        <taxon>Cytophagaceae</taxon>
        <taxon>Spirosoma</taxon>
    </lineage>
</organism>
<dbReference type="Pfam" id="PF14534">
    <property type="entry name" value="DUF4440"/>
    <property type="match status" value="1"/>
</dbReference>
<name>A0A6M5YCK9_9BACT</name>
<gene>
    <name evidence="2" type="ORF">HNV11_15365</name>
</gene>
<dbReference type="Proteomes" id="UP000502756">
    <property type="component" value="Chromosome"/>
</dbReference>
<keyword evidence="3" id="KW-1185">Reference proteome</keyword>
<protein>
    <submittedName>
        <fullName evidence="2">Nuclear transport factor 2 family protein</fullName>
    </submittedName>
</protein>
<proteinExistence type="predicted"/>
<accession>A0A6M5YCK9</accession>
<evidence type="ECO:0000313" key="2">
    <source>
        <dbReference type="EMBL" id="QJW90662.1"/>
    </source>
</evidence>
<dbReference type="InterPro" id="IPR032710">
    <property type="entry name" value="NTF2-like_dom_sf"/>
</dbReference>
<dbReference type="KEGG" id="stae:HNV11_15365"/>
<dbReference type="RefSeq" id="WP_171740507.1">
    <property type="nucleotide sequence ID" value="NZ_CP053435.1"/>
</dbReference>
<dbReference type="AlphaFoldDB" id="A0A6M5YCK9"/>
<sequence>MQKLLTLFLFTCLSKIMYAQIRFDELPKAEQEEIMKQAGDINKVTWAKGLIAITPDGKVWDKQTYKAPVIPGDSVKYNGTPETEFIYRSFKGLQPPIIYVYNGNTIVVHGLVEVHAERKGQPIRFTVARLETYIKTDGRWALAAGSGTYVEPPTPEKK</sequence>
<evidence type="ECO:0000259" key="1">
    <source>
        <dbReference type="Pfam" id="PF14534"/>
    </source>
</evidence>
<dbReference type="Gene3D" id="3.10.450.50">
    <property type="match status" value="1"/>
</dbReference>
<dbReference type="EMBL" id="CP053435">
    <property type="protein sequence ID" value="QJW90662.1"/>
    <property type="molecule type" value="Genomic_DNA"/>
</dbReference>